<dbReference type="PANTHER" id="PTHR16305:SF35">
    <property type="entry name" value="TRANSCRIPTIONAL ACTIVATOR DOMAIN"/>
    <property type="match status" value="1"/>
</dbReference>
<dbReference type="Pfam" id="PF13191">
    <property type="entry name" value="AAA_16"/>
    <property type="match status" value="1"/>
</dbReference>
<evidence type="ECO:0000313" key="5">
    <source>
        <dbReference type="EMBL" id="MEU8132245.1"/>
    </source>
</evidence>
<feature type="compositionally biased region" description="Basic and acidic residues" evidence="3">
    <location>
        <begin position="33"/>
        <end position="42"/>
    </location>
</feature>
<dbReference type="RefSeq" id="WP_358347759.1">
    <property type="nucleotide sequence ID" value="NZ_JBEZFP010000003.1"/>
</dbReference>
<proteinExistence type="predicted"/>
<dbReference type="EMBL" id="JBEZFP010000003">
    <property type="protein sequence ID" value="MEU8132245.1"/>
    <property type="molecule type" value="Genomic_DNA"/>
</dbReference>
<comment type="caution">
    <text evidence="5">The sequence shown here is derived from an EMBL/GenBank/DDBJ whole genome shotgun (WGS) entry which is preliminary data.</text>
</comment>
<dbReference type="InterPro" id="IPR011990">
    <property type="entry name" value="TPR-like_helical_dom_sf"/>
</dbReference>
<dbReference type="InterPro" id="IPR027417">
    <property type="entry name" value="P-loop_NTPase"/>
</dbReference>
<feature type="compositionally biased region" description="Low complexity" evidence="3">
    <location>
        <begin position="1"/>
        <end position="32"/>
    </location>
</feature>
<organism evidence="5 6">
    <name type="scientific">Streptodolium elevatio</name>
    <dbReference type="NCBI Taxonomy" id="3157996"/>
    <lineage>
        <taxon>Bacteria</taxon>
        <taxon>Bacillati</taxon>
        <taxon>Actinomycetota</taxon>
        <taxon>Actinomycetes</taxon>
        <taxon>Kitasatosporales</taxon>
        <taxon>Streptomycetaceae</taxon>
        <taxon>Streptodolium</taxon>
    </lineage>
</organism>
<evidence type="ECO:0000256" key="1">
    <source>
        <dbReference type="ARBA" id="ARBA00022741"/>
    </source>
</evidence>
<sequence>MAEANGSPGSGALRPAGAAADAASDGRSSSAPARREGGARRIDVRRGAAVEVSGWDGSEPLLAQAPLLERDDEMAVLERVIGKLCEQARAESGAPGARPGELLVVESEAGCGKTTLLDEARRIAVEHHCTVLHAKGAEREQTRSFSVVKQLFFNLLAGCTGDERAAMLGDWHDIIAPALGLCPATAGFAPDPLGIRDALDWLMTGLTRHRGPVALVVDDAHWADAESLAWITSFAGRLDQWPVLLLVSRRTGEVTDVEPLLRELCALDRTRRISLDTLSRAAVSYIVGEALGSGADTAFRERCFEVTSGSPFVLWAMLREVRRLRIAPVAANTGRLGAIAADQIGEQLAARLERMGEATIAVARAVAVLGSDATTVRVASLAEIDMDKVGLIADRLRAAAILVDLDVLNFVHPLIAGAVYQWIPKSARSALHARAARLLVADGRDARSAALHLLATEPCGDPWVVEQLREAAAQDKRAGAPDSALRCLQRALIEPPRPADRAAVRYELGRATFVTSPQEAINHLRVALADDAGDRVLHLSRALGYTDCIQEAVELLDTEAQAANASATRLRLQAEHFLWAVFWVDDPDYHARARRLKNLVVRLEGSNRTERCLLALRAWYGMVRGDPMVQVLASADQAWGPGLNWTDEDWGFEIPSLLALTYMYCDRNDRAEELFTEGITELKAHGWRGTHLSYAHSMRSLVRYRQGKLVQAEEDCQIGLRLALRLPPTAPARWYPLGTLIQVLVARGRVGEAARIADEHAFGEPFPSAVVFPDPQAVRGELRLALGLADEAAADFLETGAKLEGRGVANPAWCGWRVNLAKALAGRDPEAAYEQAGEALRRAYRFGAPSAMGQALRVTGRLEGGQKGLAKVEDALMWLEHSDARYEYALTLVEYGMVLRREYGDRDAVDPLFEGLTVAVECGANALADAARAELADMGELPPTAMLGPGSGGAR</sequence>
<evidence type="ECO:0000313" key="6">
    <source>
        <dbReference type="Proteomes" id="UP001551482"/>
    </source>
</evidence>
<name>A0ABV3D925_9ACTN</name>
<evidence type="ECO:0000256" key="3">
    <source>
        <dbReference type="SAM" id="MobiDB-lite"/>
    </source>
</evidence>
<evidence type="ECO:0000259" key="4">
    <source>
        <dbReference type="Pfam" id="PF13191"/>
    </source>
</evidence>
<dbReference type="Proteomes" id="UP001551482">
    <property type="component" value="Unassembled WGS sequence"/>
</dbReference>
<keyword evidence="1" id="KW-0547">Nucleotide-binding</keyword>
<protein>
    <submittedName>
        <fullName evidence="5">AAA family ATPase</fullName>
    </submittedName>
</protein>
<dbReference type="SUPFAM" id="SSF52540">
    <property type="entry name" value="P-loop containing nucleoside triphosphate hydrolases"/>
    <property type="match status" value="1"/>
</dbReference>
<evidence type="ECO:0000256" key="2">
    <source>
        <dbReference type="ARBA" id="ARBA00022840"/>
    </source>
</evidence>
<dbReference type="Gene3D" id="1.25.40.10">
    <property type="entry name" value="Tetratricopeptide repeat domain"/>
    <property type="match status" value="1"/>
</dbReference>
<reference evidence="5 6" key="1">
    <citation type="submission" date="2024-06" db="EMBL/GenBank/DDBJ databases">
        <title>The Natural Products Discovery Center: Release of the First 8490 Sequenced Strains for Exploring Actinobacteria Biosynthetic Diversity.</title>
        <authorList>
            <person name="Kalkreuter E."/>
            <person name="Kautsar S.A."/>
            <person name="Yang D."/>
            <person name="Bader C.D."/>
            <person name="Teijaro C.N."/>
            <person name="Fluegel L."/>
            <person name="Davis C.M."/>
            <person name="Simpson J.R."/>
            <person name="Lauterbach L."/>
            <person name="Steele A.D."/>
            <person name="Gui C."/>
            <person name="Meng S."/>
            <person name="Li G."/>
            <person name="Viehrig K."/>
            <person name="Ye F."/>
            <person name="Su P."/>
            <person name="Kiefer A.F."/>
            <person name="Nichols A."/>
            <person name="Cepeda A.J."/>
            <person name="Yan W."/>
            <person name="Fan B."/>
            <person name="Jiang Y."/>
            <person name="Adhikari A."/>
            <person name="Zheng C.-J."/>
            <person name="Schuster L."/>
            <person name="Cowan T.M."/>
            <person name="Smanski M.J."/>
            <person name="Chevrette M.G."/>
            <person name="De Carvalho L.P.S."/>
            <person name="Shen B."/>
        </authorList>
    </citation>
    <scope>NUCLEOTIDE SEQUENCE [LARGE SCALE GENOMIC DNA]</scope>
    <source>
        <strain evidence="5 6">NPDC048946</strain>
    </source>
</reference>
<accession>A0ABV3D925</accession>
<gene>
    <name evidence="5" type="ORF">AB0C36_01925</name>
</gene>
<dbReference type="InterPro" id="IPR041664">
    <property type="entry name" value="AAA_16"/>
</dbReference>
<dbReference type="SUPFAM" id="SSF48452">
    <property type="entry name" value="TPR-like"/>
    <property type="match status" value="1"/>
</dbReference>
<keyword evidence="2" id="KW-0067">ATP-binding</keyword>
<feature type="region of interest" description="Disordered" evidence="3">
    <location>
        <begin position="1"/>
        <end position="42"/>
    </location>
</feature>
<feature type="domain" description="Orc1-like AAA ATPase" evidence="4">
    <location>
        <begin position="98"/>
        <end position="245"/>
    </location>
</feature>
<keyword evidence="6" id="KW-1185">Reference proteome</keyword>
<dbReference type="PANTHER" id="PTHR16305">
    <property type="entry name" value="TESTICULAR SOLUBLE ADENYLYL CYCLASE"/>
    <property type="match status" value="1"/>
</dbReference>